<dbReference type="SUPFAM" id="SSF51126">
    <property type="entry name" value="Pectin lyase-like"/>
    <property type="match status" value="1"/>
</dbReference>
<gene>
    <name evidence="2" type="ORF">LZZ85_06975</name>
</gene>
<protein>
    <recommendedName>
        <fullName evidence="4">Pectate lyase superfamily protein domain-containing protein</fullName>
    </recommendedName>
</protein>
<feature type="signal peptide" evidence="1">
    <location>
        <begin position="1"/>
        <end position="19"/>
    </location>
</feature>
<feature type="chain" id="PRO_5046309350" description="Pectate lyase superfamily protein domain-containing protein" evidence="1">
    <location>
        <begin position="20"/>
        <end position="505"/>
    </location>
</feature>
<dbReference type="Gene3D" id="2.160.20.10">
    <property type="entry name" value="Single-stranded right-handed beta-helix, Pectin lyase-like"/>
    <property type="match status" value="1"/>
</dbReference>
<organism evidence="2 3">
    <name type="scientific">Terrimonas ginsenosidimutans</name>
    <dbReference type="NCBI Taxonomy" id="2908004"/>
    <lineage>
        <taxon>Bacteria</taxon>
        <taxon>Pseudomonadati</taxon>
        <taxon>Bacteroidota</taxon>
        <taxon>Chitinophagia</taxon>
        <taxon>Chitinophagales</taxon>
        <taxon>Chitinophagaceae</taxon>
        <taxon>Terrimonas</taxon>
    </lineage>
</organism>
<dbReference type="InterPro" id="IPR011050">
    <property type="entry name" value="Pectin_lyase_fold/virulence"/>
</dbReference>
<accession>A0ABS9KNV6</accession>
<name>A0ABS9KNV6_9BACT</name>
<dbReference type="InterPro" id="IPR012334">
    <property type="entry name" value="Pectin_lyas_fold"/>
</dbReference>
<sequence>MHRIISVLLLSFICMSLRAQWTSAFVHPGKDGRLEYKPDEKGNIIPDFSGVGYYHQQRQIPLVKVVKSVTPSAGDDLAVIQQAIDEVSKMPVAANGFRGAILLKKGTYKISGTIKVGAGGIVLRGEGDETKLIATGKGQRSLISVSGSGNLKELPGTGKRITDRYVPVGAKSFMITDAKDLKQGDRIVVFRPGTQKWITDLKMDQIEVRDSGTRQWPAKEYDLHFERQITKIQGNRIFIDNPVVMAMEDQYGGGEVYQYSFNGRITEVGVEDLSFESEYASDVDEDHGWNAVSFNKVENGWVRNVQATFFGYSCVNLGSQSKNITVQHCRSIDAKSQITGGRRYSFNNDGQQNLFVDCYASDGRHDYVTGAKVLGPNVFFRSKAEKTHADIGPHHRWAVGTLYDNIETDGEINVQDRGNWGTGHGWAGANQVIWNCTVSKAAIQDPWVSGKNYVIGLKGEKYEGRLKGRPDAVWEGQNKQGLQPSSLFEIQSKEAGVKWDELYKN</sequence>
<reference evidence="2" key="1">
    <citation type="submission" date="2022-01" db="EMBL/GenBank/DDBJ databases">
        <authorList>
            <person name="Jo J.-H."/>
            <person name="Im W.-T."/>
        </authorList>
    </citation>
    <scope>NUCLEOTIDE SEQUENCE</scope>
    <source>
        <strain evidence="2">NA20</strain>
    </source>
</reference>
<keyword evidence="3" id="KW-1185">Reference proteome</keyword>
<dbReference type="Proteomes" id="UP001165367">
    <property type="component" value="Unassembled WGS sequence"/>
</dbReference>
<evidence type="ECO:0000313" key="3">
    <source>
        <dbReference type="Proteomes" id="UP001165367"/>
    </source>
</evidence>
<proteinExistence type="predicted"/>
<dbReference type="EMBL" id="JAKLTR010000003">
    <property type="protein sequence ID" value="MCG2614016.1"/>
    <property type="molecule type" value="Genomic_DNA"/>
</dbReference>
<evidence type="ECO:0008006" key="4">
    <source>
        <dbReference type="Google" id="ProtNLM"/>
    </source>
</evidence>
<evidence type="ECO:0000256" key="1">
    <source>
        <dbReference type="SAM" id="SignalP"/>
    </source>
</evidence>
<comment type="caution">
    <text evidence="2">The sequence shown here is derived from an EMBL/GenBank/DDBJ whole genome shotgun (WGS) entry which is preliminary data.</text>
</comment>
<keyword evidence="1" id="KW-0732">Signal</keyword>
<dbReference type="RefSeq" id="WP_237870038.1">
    <property type="nucleotide sequence ID" value="NZ_JAKLTR010000003.1"/>
</dbReference>
<evidence type="ECO:0000313" key="2">
    <source>
        <dbReference type="EMBL" id="MCG2614016.1"/>
    </source>
</evidence>